<evidence type="ECO:0000256" key="4">
    <source>
        <dbReference type="ARBA" id="ARBA00022989"/>
    </source>
</evidence>
<keyword evidence="10" id="KW-1185">Reference proteome</keyword>
<protein>
    <submittedName>
        <fullName evidence="9">MFS transporter</fullName>
    </submittedName>
</protein>
<feature type="transmembrane region" description="Helical" evidence="7">
    <location>
        <begin position="241"/>
        <end position="263"/>
    </location>
</feature>
<evidence type="ECO:0000313" key="9">
    <source>
        <dbReference type="EMBL" id="MFD1834251.1"/>
    </source>
</evidence>
<keyword evidence="3 7" id="KW-0812">Transmembrane</keyword>
<feature type="region of interest" description="Disordered" evidence="6">
    <location>
        <begin position="1"/>
        <end position="20"/>
    </location>
</feature>
<sequence>MASSPSSCETGTPAPAVPTTTLEVPVIMPGALTEDAAAGRTRHPVVIALALSAGTAALVSAEFIPAGVLPGMAADLSVTEGRAGLTVGATALAGALTAPTIASIVPRADRRTVLLALLGLAVLSNLVVAIAPSLAVVLLARVLLGAAIAGFWSFALPVGVQVTGRGPLVSMTVALGTSTATIVGVPVSSVLGDVIGWRAVFALVAVVTALAGVILALLLPRVPASPGAGFAMMRAALANRRLVAGVAVIMVAAFANFAAYPYIRVAIEAVDASAVAVLLLAWGLGGLAGNLLGGWGSRRLRPALVAALSLLALALVGMALTEHTAVLALAVVAWGVSFNMVPVLTQLWVATTEPTRVESAVALQVTAFQIAIMIGAVVGGAIVDARGPDSAMLLGAGSALVAVVGFAAIRVRPRTA</sequence>
<proteinExistence type="predicted"/>
<organism evidence="9 10">
    <name type="scientific">Brachybacterium rhamnosum</name>
    <dbReference type="NCBI Taxonomy" id="173361"/>
    <lineage>
        <taxon>Bacteria</taxon>
        <taxon>Bacillati</taxon>
        <taxon>Actinomycetota</taxon>
        <taxon>Actinomycetes</taxon>
        <taxon>Micrococcales</taxon>
        <taxon>Dermabacteraceae</taxon>
        <taxon>Brachybacterium</taxon>
    </lineage>
</organism>
<dbReference type="Gene3D" id="1.20.1250.20">
    <property type="entry name" value="MFS general substrate transporter like domains"/>
    <property type="match status" value="1"/>
</dbReference>
<dbReference type="InterPro" id="IPR011701">
    <property type="entry name" value="MFS"/>
</dbReference>
<evidence type="ECO:0000259" key="8">
    <source>
        <dbReference type="PROSITE" id="PS50850"/>
    </source>
</evidence>
<gene>
    <name evidence="9" type="ORF">ACFSDA_04090</name>
</gene>
<dbReference type="PANTHER" id="PTHR43124">
    <property type="entry name" value="PURINE EFFLUX PUMP PBUE"/>
    <property type="match status" value="1"/>
</dbReference>
<evidence type="ECO:0000256" key="2">
    <source>
        <dbReference type="ARBA" id="ARBA00022475"/>
    </source>
</evidence>
<dbReference type="RefSeq" id="WP_343903635.1">
    <property type="nucleotide sequence ID" value="NZ_BAAAIS010000002.1"/>
</dbReference>
<feature type="transmembrane region" description="Helical" evidence="7">
    <location>
        <begin position="269"/>
        <end position="291"/>
    </location>
</feature>
<dbReference type="InterPro" id="IPR036259">
    <property type="entry name" value="MFS_trans_sf"/>
</dbReference>
<feature type="transmembrane region" description="Helical" evidence="7">
    <location>
        <begin position="361"/>
        <end position="385"/>
    </location>
</feature>
<feature type="compositionally biased region" description="Low complexity" evidence="6">
    <location>
        <begin position="9"/>
        <end position="20"/>
    </location>
</feature>
<comment type="caution">
    <text evidence="9">The sequence shown here is derived from an EMBL/GenBank/DDBJ whole genome shotgun (WGS) entry which is preliminary data.</text>
</comment>
<dbReference type="Proteomes" id="UP001597280">
    <property type="component" value="Unassembled WGS sequence"/>
</dbReference>
<dbReference type="Pfam" id="PF07690">
    <property type="entry name" value="MFS_1"/>
    <property type="match status" value="1"/>
</dbReference>
<dbReference type="PANTHER" id="PTHR43124:SF5">
    <property type="entry name" value="PURINE RIBONUCLEOSIDE EFFLUX PUMP NEPI"/>
    <property type="match status" value="1"/>
</dbReference>
<dbReference type="EMBL" id="JBHUFL010000002">
    <property type="protein sequence ID" value="MFD1834251.1"/>
    <property type="molecule type" value="Genomic_DNA"/>
</dbReference>
<feature type="transmembrane region" description="Helical" evidence="7">
    <location>
        <begin position="199"/>
        <end position="220"/>
    </location>
</feature>
<evidence type="ECO:0000256" key="1">
    <source>
        <dbReference type="ARBA" id="ARBA00004651"/>
    </source>
</evidence>
<feature type="transmembrane region" description="Helical" evidence="7">
    <location>
        <begin position="303"/>
        <end position="320"/>
    </location>
</feature>
<accession>A0ABW4PU55</accession>
<evidence type="ECO:0000256" key="7">
    <source>
        <dbReference type="SAM" id="Phobius"/>
    </source>
</evidence>
<feature type="transmembrane region" description="Helical" evidence="7">
    <location>
        <begin position="326"/>
        <end position="349"/>
    </location>
</feature>
<evidence type="ECO:0000256" key="5">
    <source>
        <dbReference type="ARBA" id="ARBA00023136"/>
    </source>
</evidence>
<keyword evidence="2" id="KW-1003">Cell membrane</keyword>
<evidence type="ECO:0000256" key="6">
    <source>
        <dbReference type="SAM" id="MobiDB-lite"/>
    </source>
</evidence>
<name>A0ABW4PU55_9MICO</name>
<dbReference type="InterPro" id="IPR050189">
    <property type="entry name" value="MFS_Efflux_Transporters"/>
</dbReference>
<evidence type="ECO:0000313" key="10">
    <source>
        <dbReference type="Proteomes" id="UP001597280"/>
    </source>
</evidence>
<keyword evidence="5 7" id="KW-0472">Membrane</keyword>
<feature type="transmembrane region" description="Helical" evidence="7">
    <location>
        <begin position="112"/>
        <end position="132"/>
    </location>
</feature>
<feature type="domain" description="Major facilitator superfamily (MFS) profile" evidence="8">
    <location>
        <begin position="45"/>
        <end position="414"/>
    </location>
</feature>
<feature type="transmembrane region" description="Helical" evidence="7">
    <location>
        <begin position="168"/>
        <end position="187"/>
    </location>
</feature>
<comment type="subcellular location">
    <subcellularLocation>
        <location evidence="1">Cell membrane</location>
        <topology evidence="1">Multi-pass membrane protein</topology>
    </subcellularLocation>
</comment>
<evidence type="ECO:0000256" key="3">
    <source>
        <dbReference type="ARBA" id="ARBA00022692"/>
    </source>
</evidence>
<feature type="transmembrane region" description="Helical" evidence="7">
    <location>
        <begin position="138"/>
        <end position="156"/>
    </location>
</feature>
<dbReference type="PROSITE" id="PS50850">
    <property type="entry name" value="MFS"/>
    <property type="match status" value="1"/>
</dbReference>
<feature type="transmembrane region" description="Helical" evidence="7">
    <location>
        <begin position="45"/>
        <end position="64"/>
    </location>
</feature>
<dbReference type="InterPro" id="IPR020846">
    <property type="entry name" value="MFS_dom"/>
</dbReference>
<feature type="transmembrane region" description="Helical" evidence="7">
    <location>
        <begin position="84"/>
        <end position="105"/>
    </location>
</feature>
<dbReference type="SUPFAM" id="SSF103473">
    <property type="entry name" value="MFS general substrate transporter"/>
    <property type="match status" value="1"/>
</dbReference>
<keyword evidence="4 7" id="KW-1133">Transmembrane helix</keyword>
<reference evidence="10" key="1">
    <citation type="journal article" date="2019" name="Int. J. Syst. Evol. Microbiol.">
        <title>The Global Catalogue of Microorganisms (GCM) 10K type strain sequencing project: providing services to taxonomists for standard genome sequencing and annotation.</title>
        <authorList>
            <consortium name="The Broad Institute Genomics Platform"/>
            <consortium name="The Broad Institute Genome Sequencing Center for Infectious Disease"/>
            <person name="Wu L."/>
            <person name="Ma J."/>
        </authorList>
    </citation>
    <scope>NUCLEOTIDE SEQUENCE [LARGE SCALE GENOMIC DNA]</scope>
    <source>
        <strain evidence="10">JCM 11650</strain>
    </source>
</reference>
<feature type="transmembrane region" description="Helical" evidence="7">
    <location>
        <begin position="391"/>
        <end position="411"/>
    </location>
</feature>